<feature type="transmembrane region" description="Helical" evidence="1">
    <location>
        <begin position="77"/>
        <end position="97"/>
    </location>
</feature>
<keyword evidence="1" id="KW-0812">Transmembrane</keyword>
<comment type="caution">
    <text evidence="2">The sequence shown here is derived from an EMBL/GenBank/DDBJ whole genome shotgun (WGS) entry which is preliminary data.</text>
</comment>
<evidence type="ECO:0000313" key="2">
    <source>
        <dbReference type="EMBL" id="RBT68544.1"/>
    </source>
</evidence>
<feature type="transmembrane region" description="Helical" evidence="1">
    <location>
        <begin position="12"/>
        <end position="30"/>
    </location>
</feature>
<feature type="transmembrane region" description="Helical" evidence="1">
    <location>
        <begin position="50"/>
        <end position="70"/>
    </location>
</feature>
<proteinExistence type="predicted"/>
<feature type="transmembrane region" description="Helical" evidence="1">
    <location>
        <begin position="103"/>
        <end position="121"/>
    </location>
</feature>
<dbReference type="EMBL" id="LESJ01000005">
    <property type="protein sequence ID" value="RBT68544.1"/>
    <property type="molecule type" value="Genomic_DNA"/>
</dbReference>
<organism evidence="2 3">
    <name type="scientific">Enterococcus hirae</name>
    <dbReference type="NCBI Taxonomy" id="1354"/>
    <lineage>
        <taxon>Bacteria</taxon>
        <taxon>Bacillati</taxon>
        <taxon>Bacillota</taxon>
        <taxon>Bacilli</taxon>
        <taxon>Lactobacillales</taxon>
        <taxon>Enterococcaceae</taxon>
        <taxon>Enterococcus</taxon>
    </lineage>
</organism>
<gene>
    <name evidence="2" type="ORF">EB03_01678</name>
</gene>
<feature type="transmembrane region" description="Helical" evidence="1">
    <location>
        <begin position="190"/>
        <end position="209"/>
    </location>
</feature>
<keyword evidence="1" id="KW-0472">Membrane</keyword>
<evidence type="ECO:0000256" key="1">
    <source>
        <dbReference type="SAM" id="Phobius"/>
    </source>
</evidence>
<protein>
    <submittedName>
        <fullName evidence="2">Uncharacterized protein</fullName>
    </submittedName>
</protein>
<keyword evidence="1" id="KW-1133">Transmembrane helix</keyword>
<dbReference type="Proteomes" id="UP000253498">
    <property type="component" value="Unassembled WGS sequence"/>
</dbReference>
<feature type="transmembrane region" description="Helical" evidence="1">
    <location>
        <begin position="128"/>
        <end position="148"/>
    </location>
</feature>
<accession>A0AB37IAH8</accession>
<evidence type="ECO:0000313" key="3">
    <source>
        <dbReference type="Proteomes" id="UP000253498"/>
    </source>
</evidence>
<feature type="transmembrane region" description="Helical" evidence="1">
    <location>
        <begin position="160"/>
        <end position="178"/>
    </location>
</feature>
<reference evidence="2 3" key="1">
    <citation type="submission" date="2015-06" db="EMBL/GenBank/DDBJ databases">
        <title>The Genome Sequence of Enterococcus hirae 88EA1.</title>
        <authorList>
            <consortium name="The Broad Institute Genomics Platform"/>
            <consortium name="The Broad Institute Genome Sequencing Center for Infectious Disease"/>
            <person name="Earl A.M."/>
            <person name="Van Tyne D."/>
            <person name="Lebreton F."/>
            <person name="Saavedra J.T."/>
            <person name="Gilmore M.S."/>
            <person name="Manson McGuire A."/>
            <person name="Clock S."/>
            <person name="Crupain M."/>
            <person name="Rangan U."/>
            <person name="Young S."/>
            <person name="Abouelleil A."/>
            <person name="Cao P."/>
            <person name="Chapman S.B."/>
            <person name="Griggs A."/>
            <person name="Priest M."/>
            <person name="Shea T."/>
            <person name="Wortman J."/>
            <person name="Nusbaum C."/>
            <person name="Birren B."/>
        </authorList>
    </citation>
    <scope>NUCLEOTIDE SEQUENCE [LARGE SCALE GENOMIC DNA]</scope>
    <source>
        <strain evidence="2 3">88EA1</strain>
    </source>
</reference>
<dbReference type="RefSeq" id="WP_096709980.1">
    <property type="nucleotide sequence ID" value="NZ_JBMOUR010000005.1"/>
</dbReference>
<dbReference type="AlphaFoldDB" id="A0AB37IAH8"/>
<sequence>MLPLSSKVCTKFTVIFLICSISSIFLLVVSRMAGEHGFAPFSHYQEVSGFFFYYLCCLFSGISLIFSTGVRSKELKWLIRISHFSCVYFICLFWIGLMIIQGFIFILAIMAYLFVSIRLLKTKSQKRVAIVCLGIPMLFSIGLFLKINYELLTSGASWEWTGYVILLSLSGLIGLILSVNINNENRKVKWILLGLNYIFAMYFHIYIFLH</sequence>
<name>A0AB37IAH8_ENTHR</name>